<dbReference type="KEGG" id="ttz:FHG85_11260"/>
<dbReference type="EMBL" id="CP041345">
    <property type="protein sequence ID" value="QKG80816.1"/>
    <property type="molecule type" value="Genomic_DNA"/>
</dbReference>
<evidence type="ECO:0000313" key="2">
    <source>
        <dbReference type="Proteomes" id="UP000500961"/>
    </source>
</evidence>
<keyword evidence="2" id="KW-1185">Reference proteome</keyword>
<proteinExistence type="predicted"/>
<sequence>MEDIKKIGLLTLIILINIGCRNSSQSKVAQSQTKDYDSMEETNDWYEDTDGNSKTLKLVRANGKIGFLYENGEELFPCIFDSVVDAENYAYGNVNGKCVPTNKVYFSPYAKVKKDGKWGLISSEGKVIISFNYDDIYTFDYKKTSRMEGPYIEYFDYNGETAIVKRDGKWGLVNKKDEVLADCVYDEFYIPDVQLFYEKRAAAKKDGLWGFLNEKGELVVPFMYNDILVSEEVSVEGGRWFFSQDGYCAVKKNGKWGLIDKYNNIIVNFEFDSIKFTSYGLEDWRYFSEGFLAVQKGKCWSVINKKGLNHIHFEYDDVEIWSEGNVCVKKNSKWGLVDSTGKQLVPI</sequence>
<dbReference type="AlphaFoldDB" id="A0A7D3XN73"/>
<gene>
    <name evidence="1" type="ORF">FHG85_11260</name>
</gene>
<dbReference type="SUPFAM" id="SSF69360">
    <property type="entry name" value="Cell wall binding repeat"/>
    <property type="match status" value="1"/>
</dbReference>
<dbReference type="InterPro" id="IPR032774">
    <property type="entry name" value="WG_beta_rep"/>
</dbReference>
<dbReference type="PANTHER" id="PTHR37841">
    <property type="entry name" value="GLR2918 PROTEIN"/>
    <property type="match status" value="1"/>
</dbReference>
<reference evidence="1 2" key="1">
    <citation type="submission" date="2019-07" db="EMBL/GenBank/DDBJ databases">
        <title>Thalassofilum flectens gen. nov., sp. nov., a novel moderate thermophilic anaerobe from a shallow sea hot spring in Kunashir Island (Russia), representing a new family in the order Bacteroidales, and proposal of Thalassofilacea fam. nov.</title>
        <authorList>
            <person name="Kochetkova T.V."/>
            <person name="Podosokorskaya O.A."/>
            <person name="Novikov A."/>
            <person name="Elcheninov A.G."/>
            <person name="Toshchakov S.V."/>
            <person name="Kublanov I.V."/>
        </authorList>
    </citation>
    <scope>NUCLEOTIDE SEQUENCE [LARGE SCALE GENOMIC DNA]</scope>
    <source>
        <strain evidence="1 2">38-H</strain>
    </source>
</reference>
<dbReference type="PANTHER" id="PTHR37841:SF1">
    <property type="entry name" value="DUF3298 DOMAIN-CONTAINING PROTEIN"/>
    <property type="match status" value="1"/>
</dbReference>
<accession>A0A7D3XN73</accession>
<protein>
    <submittedName>
        <fullName evidence="1">WG repeat-containing protein</fullName>
    </submittedName>
</protein>
<dbReference type="RefSeq" id="WP_173075942.1">
    <property type="nucleotide sequence ID" value="NZ_CP041345.1"/>
</dbReference>
<organism evidence="1 2">
    <name type="scientific">Tenuifilum thalassicum</name>
    <dbReference type="NCBI Taxonomy" id="2590900"/>
    <lineage>
        <taxon>Bacteria</taxon>
        <taxon>Pseudomonadati</taxon>
        <taxon>Bacteroidota</taxon>
        <taxon>Bacteroidia</taxon>
        <taxon>Bacteroidales</taxon>
        <taxon>Tenuifilaceae</taxon>
        <taxon>Tenuifilum</taxon>
    </lineage>
</organism>
<dbReference type="Pfam" id="PF14903">
    <property type="entry name" value="WG_beta_rep"/>
    <property type="match status" value="4"/>
</dbReference>
<name>A0A7D3XN73_9BACT</name>
<dbReference type="Proteomes" id="UP000500961">
    <property type="component" value="Chromosome"/>
</dbReference>
<evidence type="ECO:0000313" key="1">
    <source>
        <dbReference type="EMBL" id="QKG80816.1"/>
    </source>
</evidence>